<reference evidence="1" key="1">
    <citation type="submission" date="2023-05" db="EMBL/GenBank/DDBJ databases">
        <title>Colonisation of extended spectrum b-lactamase- and carbapenemase-producing bacteria on hospital surfaces from low- and middle-income countries.</title>
        <authorList>
            <person name="Nieto-Rosado M."/>
            <person name="Sands K."/>
            <person name="Iregbu K."/>
            <person name="Zahra R."/>
            <person name="Mazarati J.B."/>
            <person name="Mehtar S."/>
            <person name="Barnards-Group B."/>
            <person name="Walsh T.R."/>
        </authorList>
    </citation>
    <scope>NUCLEOTIDE SEQUENCE</scope>
    <source>
        <strain evidence="1">PP-E493</strain>
    </source>
</reference>
<name>A0AAE4Q3D9_9GAMM</name>
<organism evidence="1 2">
    <name type="scientific">Shewanella xiamenensis</name>
    <dbReference type="NCBI Taxonomy" id="332186"/>
    <lineage>
        <taxon>Bacteria</taxon>
        <taxon>Pseudomonadati</taxon>
        <taxon>Pseudomonadota</taxon>
        <taxon>Gammaproteobacteria</taxon>
        <taxon>Alteromonadales</taxon>
        <taxon>Shewanellaceae</taxon>
        <taxon>Shewanella</taxon>
    </lineage>
</organism>
<dbReference type="EMBL" id="JASGOQ010000002">
    <property type="protein sequence ID" value="MDV5393045.1"/>
    <property type="molecule type" value="Genomic_DNA"/>
</dbReference>
<protein>
    <submittedName>
        <fullName evidence="1">Uncharacterized protein</fullName>
    </submittedName>
</protein>
<dbReference type="RefSeq" id="WP_011711692.1">
    <property type="nucleotide sequence ID" value="NZ_JASGOQ010000002.1"/>
</dbReference>
<dbReference type="Proteomes" id="UP001187859">
    <property type="component" value="Unassembled WGS sequence"/>
</dbReference>
<dbReference type="AlphaFoldDB" id="A0AAE4Q3D9"/>
<sequence>MQTGQKFLAVYPASSFDDVDGSLVEFPEKRRQLEVLPKPEKVLVDDGEISTIESLPEHLKSEDWYFVRNLDTGRRHWFTPLGYKLTLLE</sequence>
<evidence type="ECO:0000313" key="1">
    <source>
        <dbReference type="EMBL" id="MDV5393045.1"/>
    </source>
</evidence>
<accession>A0AAE4Q3D9</accession>
<evidence type="ECO:0000313" key="2">
    <source>
        <dbReference type="Proteomes" id="UP001187859"/>
    </source>
</evidence>
<proteinExistence type="predicted"/>
<comment type="caution">
    <text evidence="1">The sequence shown here is derived from an EMBL/GenBank/DDBJ whole genome shotgun (WGS) entry which is preliminary data.</text>
</comment>
<gene>
    <name evidence="1" type="ORF">QM089_22900</name>
</gene>